<organism evidence="1 2">
    <name type="scientific">Flammeovirga agarivorans</name>
    <dbReference type="NCBI Taxonomy" id="2726742"/>
    <lineage>
        <taxon>Bacteria</taxon>
        <taxon>Pseudomonadati</taxon>
        <taxon>Bacteroidota</taxon>
        <taxon>Cytophagia</taxon>
        <taxon>Cytophagales</taxon>
        <taxon>Flammeovirgaceae</taxon>
        <taxon>Flammeovirga</taxon>
    </lineage>
</organism>
<comment type="caution">
    <text evidence="1">The sequence shown here is derived from an EMBL/GenBank/DDBJ whole genome shotgun (WGS) entry which is preliminary data.</text>
</comment>
<evidence type="ECO:0000313" key="1">
    <source>
        <dbReference type="EMBL" id="NLR93165.1"/>
    </source>
</evidence>
<dbReference type="RefSeq" id="WP_168883869.1">
    <property type="nucleotide sequence ID" value="NZ_JABAIL010000005.1"/>
</dbReference>
<gene>
    <name evidence="1" type="ORF">HGP29_18270</name>
</gene>
<accession>A0A7X8SMX9</accession>
<proteinExistence type="predicted"/>
<dbReference type="Proteomes" id="UP000585050">
    <property type="component" value="Unassembled WGS sequence"/>
</dbReference>
<sequence>MTISNNCSVVSSSGSFKAKDSHRTLTLDNNFRYDVNGSLTLTGDTKNGIRLYGTNLVVKDGAIFSVNGNLMLTNYSTIKVEAGGMLIVKGDLTIGDSDSENSVDSKITIEGNGEIHISGNANLNYSTVDLNDKMYVSGTLSISEITTTEIDNAISFWQGLKSSFLGFIPILNTIFQNQIDKNTALKNDIENYEQIKNGGEELKSNNTLSNGPFGSLALDLGASGSNAIGVSVNLWDNSQLDGRESDADLIRVSLLPSITVNSASGWYGKYLKVTTTGFQENEIVMSDQSNALTSLEDIQSILQSIKWKVIDSDAKLGLDRYHDNGNKNHMENEDKLKLLNYLSAERTITLSFVDSKEGISYTNKFSHGRVKAIESVDQISITNNTDDLPIVLSYFSVSKDGSQVVLDWTTAQEINNDYFEIHRSTDQQNWEIIGVVSAEGGNSNYAIDYSFYDDSPLASAYYRLVQYDFDGQNESFGPIQMKFSPTFTKLESKIFPNKIRRNESSQISIEGALKGSNISIEIFNQQGLLIDRNQIENTNAEVVLQPFDLPLHLPTGMYFVVVKSGRNISRNKIVLE</sequence>
<reference evidence="1 2" key="1">
    <citation type="submission" date="2020-04" db="EMBL/GenBank/DDBJ databases">
        <title>Flammeovirga sp. SR4, a novel species isolated from seawater.</title>
        <authorList>
            <person name="Wang X."/>
        </authorList>
    </citation>
    <scope>NUCLEOTIDE SEQUENCE [LARGE SCALE GENOMIC DNA]</scope>
    <source>
        <strain evidence="1 2">SR4</strain>
    </source>
</reference>
<keyword evidence="2" id="KW-1185">Reference proteome</keyword>
<dbReference type="EMBL" id="JABAIL010000005">
    <property type="protein sequence ID" value="NLR93165.1"/>
    <property type="molecule type" value="Genomic_DNA"/>
</dbReference>
<protein>
    <submittedName>
        <fullName evidence="1">T9SS type A sorting domain-containing protein</fullName>
    </submittedName>
</protein>
<dbReference type="InterPro" id="IPR026444">
    <property type="entry name" value="Secre_tail"/>
</dbReference>
<dbReference type="AlphaFoldDB" id="A0A7X8SMX9"/>
<dbReference type="NCBIfam" id="TIGR04183">
    <property type="entry name" value="Por_Secre_tail"/>
    <property type="match status" value="1"/>
</dbReference>
<evidence type="ECO:0000313" key="2">
    <source>
        <dbReference type="Proteomes" id="UP000585050"/>
    </source>
</evidence>
<name>A0A7X8SMX9_9BACT</name>